<comment type="similarity">
    <text evidence="3 7">Belongs to the PRA1 family.</text>
</comment>
<evidence type="ECO:0000313" key="9">
    <source>
        <dbReference type="Proteomes" id="UP001497512"/>
    </source>
</evidence>
<keyword evidence="6 7" id="KW-0472">Membrane</keyword>
<comment type="function">
    <text evidence="1 7">May be involved in both secretory and endocytic intracellular trafficking in the endosomal/prevacuolar compartments.</text>
</comment>
<feature type="transmembrane region" description="Helical" evidence="7">
    <location>
        <begin position="162"/>
        <end position="189"/>
    </location>
</feature>
<accession>A0ABP0TKB8</accession>
<evidence type="ECO:0000313" key="8">
    <source>
        <dbReference type="EMBL" id="CAK9198775.1"/>
    </source>
</evidence>
<dbReference type="PANTHER" id="PTHR19317">
    <property type="entry name" value="PRENYLATED RAB ACCEPTOR 1-RELATED"/>
    <property type="match status" value="1"/>
</dbReference>
<organism evidence="8 9">
    <name type="scientific">Sphagnum troendelagicum</name>
    <dbReference type="NCBI Taxonomy" id="128251"/>
    <lineage>
        <taxon>Eukaryota</taxon>
        <taxon>Viridiplantae</taxon>
        <taxon>Streptophyta</taxon>
        <taxon>Embryophyta</taxon>
        <taxon>Bryophyta</taxon>
        <taxon>Sphagnophytina</taxon>
        <taxon>Sphagnopsida</taxon>
        <taxon>Sphagnales</taxon>
        <taxon>Sphagnaceae</taxon>
        <taxon>Sphagnum</taxon>
    </lineage>
</organism>
<evidence type="ECO:0000256" key="6">
    <source>
        <dbReference type="ARBA" id="ARBA00023136"/>
    </source>
</evidence>
<dbReference type="PANTHER" id="PTHR19317:SF1">
    <property type="entry name" value="PRA1 FAMILY PROTEIN H"/>
    <property type="match status" value="1"/>
</dbReference>
<evidence type="ECO:0000256" key="5">
    <source>
        <dbReference type="ARBA" id="ARBA00022989"/>
    </source>
</evidence>
<dbReference type="Pfam" id="PF03208">
    <property type="entry name" value="PRA1"/>
    <property type="match status" value="1"/>
</dbReference>
<dbReference type="InterPro" id="IPR004895">
    <property type="entry name" value="Prenylated_rab_accept_PRA1"/>
</dbReference>
<sequence>MAFERNPLSLSLPQAAFEKWLRDSGYLEILDRCVLDHARIAGQGSLAALSKVIKINPFANLTVEDLLQKPVSWTGEFFDCGLGPWETFSWPRTITQVKLRMEENVKRYTGNYLILVLIIFLCFLYKMPLAFVGVASIVSLWDTLRKASDEWGLERTSFRYRSLVFLSNIVTVVLMVFCKIAVALCWAGITSFLVVTMHSCLRRITSPPTPQSTH</sequence>
<evidence type="ECO:0000256" key="7">
    <source>
        <dbReference type="RuleBase" id="RU363107"/>
    </source>
</evidence>
<evidence type="ECO:0000256" key="4">
    <source>
        <dbReference type="ARBA" id="ARBA00022692"/>
    </source>
</evidence>
<feature type="transmembrane region" description="Helical" evidence="7">
    <location>
        <begin position="112"/>
        <end position="141"/>
    </location>
</feature>
<proteinExistence type="inferred from homology"/>
<reference evidence="8" key="1">
    <citation type="submission" date="2024-02" db="EMBL/GenBank/DDBJ databases">
        <authorList>
            <consortium name="ELIXIR-Norway"/>
            <consortium name="Elixir Norway"/>
        </authorList>
    </citation>
    <scope>NUCLEOTIDE SEQUENCE</scope>
</reference>
<gene>
    <name evidence="8" type="ORF">CSSPTR1EN2_LOCUS4605</name>
</gene>
<name>A0ABP0TKB8_9BRYO</name>
<dbReference type="EMBL" id="OZ019904">
    <property type="protein sequence ID" value="CAK9198775.1"/>
    <property type="molecule type" value="Genomic_DNA"/>
</dbReference>
<keyword evidence="7" id="KW-0813">Transport</keyword>
<keyword evidence="9" id="KW-1185">Reference proteome</keyword>
<keyword evidence="5 7" id="KW-1133">Transmembrane helix</keyword>
<protein>
    <recommendedName>
        <fullName evidence="7">PRA1 family protein</fullName>
    </recommendedName>
</protein>
<evidence type="ECO:0000256" key="3">
    <source>
        <dbReference type="ARBA" id="ARBA00006483"/>
    </source>
</evidence>
<dbReference type="Proteomes" id="UP001497512">
    <property type="component" value="Chromosome 12"/>
</dbReference>
<evidence type="ECO:0000256" key="1">
    <source>
        <dbReference type="ARBA" id="ARBA00002501"/>
    </source>
</evidence>
<evidence type="ECO:0000256" key="2">
    <source>
        <dbReference type="ARBA" id="ARBA00004141"/>
    </source>
</evidence>
<comment type="subcellular location">
    <subcellularLocation>
        <location evidence="2 7">Membrane</location>
        <topology evidence="2 7">Multi-pass membrane protein</topology>
    </subcellularLocation>
</comment>
<keyword evidence="4 7" id="KW-0812">Transmembrane</keyword>